<evidence type="ECO:0000313" key="13">
    <source>
        <dbReference type="EMBL" id="SHJ89977.1"/>
    </source>
</evidence>
<gene>
    <name evidence="11" type="primary">proS</name>
    <name evidence="13" type="ORF">SAMN02745912_01554</name>
</gene>
<dbReference type="InterPro" id="IPR004499">
    <property type="entry name" value="Pro-tRNA-ligase_IIa_arc-type"/>
</dbReference>
<dbReference type="SUPFAM" id="SSF52954">
    <property type="entry name" value="Class II aaRS ABD-related"/>
    <property type="match status" value="1"/>
</dbReference>
<evidence type="ECO:0000256" key="8">
    <source>
        <dbReference type="ARBA" id="ARBA00023146"/>
    </source>
</evidence>
<protein>
    <recommendedName>
        <fullName evidence="11">Proline--tRNA ligase</fullName>
        <ecNumber evidence="11">6.1.1.15</ecNumber>
    </recommendedName>
    <alternativeName>
        <fullName evidence="11">Prolyl-tRNA synthetase</fullName>
        <shortName evidence="11">ProRS</shortName>
    </alternativeName>
</protein>
<dbReference type="EMBL" id="FRAG01000014">
    <property type="protein sequence ID" value="SHJ89977.1"/>
    <property type="molecule type" value="Genomic_DNA"/>
</dbReference>
<dbReference type="RefSeq" id="WP_073148613.1">
    <property type="nucleotide sequence ID" value="NZ_FRAG01000014.1"/>
</dbReference>
<evidence type="ECO:0000256" key="11">
    <source>
        <dbReference type="HAMAP-Rule" id="MF_01571"/>
    </source>
</evidence>
<comment type="similarity">
    <text evidence="10 11">Belongs to the class-II aminoacyl-tRNA synthetase family. ProS type 3 subfamily.</text>
</comment>
<evidence type="ECO:0000256" key="7">
    <source>
        <dbReference type="ARBA" id="ARBA00022917"/>
    </source>
</evidence>
<dbReference type="SUPFAM" id="SSF55681">
    <property type="entry name" value="Class II aaRS and biotin synthetases"/>
    <property type="match status" value="1"/>
</dbReference>
<dbReference type="CDD" id="cd00778">
    <property type="entry name" value="ProRS_core_arch_euk"/>
    <property type="match status" value="1"/>
</dbReference>
<dbReference type="Proteomes" id="UP000184465">
    <property type="component" value="Unassembled WGS sequence"/>
</dbReference>
<dbReference type="FunFam" id="3.30.110.30:FF:000005">
    <property type="entry name" value="Proline--tRNA ligase"/>
    <property type="match status" value="1"/>
</dbReference>
<dbReference type="EC" id="6.1.1.15" evidence="11"/>
<name>A0A1M6N2Q6_PARC5</name>
<dbReference type="GO" id="GO:0005737">
    <property type="term" value="C:cytoplasm"/>
    <property type="evidence" value="ECO:0007669"/>
    <property type="project" value="UniProtKB-SubCell"/>
</dbReference>
<dbReference type="PANTHER" id="PTHR43382">
    <property type="entry name" value="PROLYL-TRNA SYNTHETASE"/>
    <property type="match status" value="1"/>
</dbReference>
<dbReference type="SUPFAM" id="SSF64586">
    <property type="entry name" value="C-terminal domain of ProRS"/>
    <property type="match status" value="1"/>
</dbReference>
<dbReference type="CDD" id="cd00862">
    <property type="entry name" value="ProRS_anticodon_zinc"/>
    <property type="match status" value="1"/>
</dbReference>
<keyword evidence="14" id="KW-1185">Reference proteome</keyword>
<dbReference type="InterPro" id="IPR033721">
    <property type="entry name" value="ProRS_core_arch_euk"/>
</dbReference>
<comment type="subunit">
    <text evidence="2 11">Homodimer.</text>
</comment>
<dbReference type="Gene3D" id="3.40.50.800">
    <property type="entry name" value="Anticodon-binding domain"/>
    <property type="match status" value="1"/>
</dbReference>
<keyword evidence="3 11" id="KW-0963">Cytoplasm</keyword>
<dbReference type="AlphaFoldDB" id="A0A1M6N2Q6"/>
<dbReference type="InterPro" id="IPR002316">
    <property type="entry name" value="Pro-tRNA-ligase_IIa"/>
</dbReference>
<keyword evidence="6 11" id="KW-0067">ATP-binding</keyword>
<evidence type="ECO:0000256" key="6">
    <source>
        <dbReference type="ARBA" id="ARBA00022840"/>
    </source>
</evidence>
<comment type="domain">
    <text evidence="11">Consists of three domains: the N-terminal catalytic domain, the anticodon-binding domain and the C-terminal extension.</text>
</comment>
<evidence type="ECO:0000256" key="4">
    <source>
        <dbReference type="ARBA" id="ARBA00022598"/>
    </source>
</evidence>
<keyword evidence="8 11" id="KW-0030">Aminoacyl-tRNA synthetase</keyword>
<dbReference type="InterPro" id="IPR017449">
    <property type="entry name" value="Pro-tRNA_synth_II"/>
</dbReference>
<evidence type="ECO:0000259" key="12">
    <source>
        <dbReference type="PROSITE" id="PS50862"/>
    </source>
</evidence>
<feature type="domain" description="Aminoacyl-transfer RNA synthetases class-II family profile" evidence="12">
    <location>
        <begin position="46"/>
        <end position="287"/>
    </location>
</feature>
<keyword evidence="7 11" id="KW-0648">Protein biosynthesis</keyword>
<comment type="subcellular location">
    <subcellularLocation>
        <location evidence="1 11">Cytoplasm</location>
    </subcellularLocation>
</comment>
<dbReference type="GO" id="GO:0017101">
    <property type="term" value="C:aminoacyl-tRNA synthetase multienzyme complex"/>
    <property type="evidence" value="ECO:0007669"/>
    <property type="project" value="TreeGrafter"/>
</dbReference>
<dbReference type="GO" id="GO:0005524">
    <property type="term" value="F:ATP binding"/>
    <property type="evidence" value="ECO:0007669"/>
    <property type="project" value="UniProtKB-UniRule"/>
</dbReference>
<dbReference type="GO" id="GO:0004827">
    <property type="term" value="F:proline-tRNA ligase activity"/>
    <property type="evidence" value="ECO:0007669"/>
    <property type="project" value="UniProtKB-UniRule"/>
</dbReference>
<dbReference type="InterPro" id="IPR045864">
    <property type="entry name" value="aa-tRNA-synth_II/BPL/LPL"/>
</dbReference>
<sequence>MAKKDKDFVKEITPMEVDFPQWYTDVIRKTDLVDYSPVKGFMVIKPYGYALWENIQSYLDKKFKETGHKNCYFPLLIPENLLQKEAEHVEGFAPEVAWVTHGGKEELAERLCVRPTSETIICSMYAKWLKSYRELPYLYNQWCSVVRWEKSTRPFLRTSEFLWQEGHTLHETYDEAQEETLKILDIYRDMAENLLAIPVVTGRKSDKEKFAGAYATYTMEALMHDGKALQAGTSHNLGQHFTKAFDISFLDRNGDMQNPYHTSWGVSTRLIGGVIMVHGDNRGLVLPPRLAPIQVVIIPIAQHKEGVLDKAYKLKKQLQDIGLRVELDDNENYSPGWKFNEYEMKGVPVRIEIGPRDIKNNQVMAARRDTLEKEAIPIDGLAETISKLLETIQSDMLERARKHRDENTYSIESLEDFKEKMEEKPGFAKAMWCGERECEEHIKIETGATIRCMPFEQEDLGDKCHFCGKEAKHMVYVAKAY</sequence>
<dbReference type="InterPro" id="IPR036621">
    <property type="entry name" value="Anticodon-bd_dom_sf"/>
</dbReference>
<dbReference type="STRING" id="1121301.SAMN02745912_01554"/>
<keyword evidence="5 11" id="KW-0547">Nucleotide-binding</keyword>
<dbReference type="Gene3D" id="3.30.930.10">
    <property type="entry name" value="Bira Bifunctional Protein, Domain 2"/>
    <property type="match status" value="1"/>
</dbReference>
<dbReference type="OrthoDB" id="9809052at2"/>
<evidence type="ECO:0000256" key="10">
    <source>
        <dbReference type="ARBA" id="ARBA00060806"/>
    </source>
</evidence>
<dbReference type="PRINTS" id="PR01046">
    <property type="entry name" value="TRNASYNTHPRO"/>
</dbReference>
<evidence type="ECO:0000256" key="3">
    <source>
        <dbReference type="ARBA" id="ARBA00022490"/>
    </source>
</evidence>
<comment type="function">
    <text evidence="11">Catalyzes the attachment of proline to tRNA(Pro) in a two-step reaction: proline is first activated by ATP to form Pro-AMP and then transferred to the acceptor end of tRNA(Pro).</text>
</comment>
<dbReference type="GO" id="GO:0016740">
    <property type="term" value="F:transferase activity"/>
    <property type="evidence" value="ECO:0007669"/>
    <property type="project" value="UniProtKB-ARBA"/>
</dbReference>
<dbReference type="Pfam" id="PF03129">
    <property type="entry name" value="HGTP_anticodon"/>
    <property type="match status" value="1"/>
</dbReference>
<dbReference type="InterPro" id="IPR016061">
    <property type="entry name" value="Pro-tRNA_ligase_II_C"/>
</dbReference>
<dbReference type="PANTHER" id="PTHR43382:SF2">
    <property type="entry name" value="BIFUNCTIONAL GLUTAMATE_PROLINE--TRNA LIGASE"/>
    <property type="match status" value="1"/>
</dbReference>
<dbReference type="PROSITE" id="PS50862">
    <property type="entry name" value="AA_TRNA_LIGASE_II"/>
    <property type="match status" value="1"/>
</dbReference>
<proteinExistence type="inferred from homology"/>
<organism evidence="13 14">
    <name type="scientific">Paramaledivibacter caminithermalis (strain DSM 15212 / CIP 107654 / DViRD3)</name>
    <name type="common">Clostridium caminithermale</name>
    <dbReference type="NCBI Taxonomy" id="1121301"/>
    <lineage>
        <taxon>Bacteria</taxon>
        <taxon>Bacillati</taxon>
        <taxon>Bacillota</taxon>
        <taxon>Clostridia</taxon>
        <taxon>Peptostreptococcales</taxon>
        <taxon>Caminicellaceae</taxon>
        <taxon>Paramaledivibacter</taxon>
    </lineage>
</organism>
<dbReference type="HAMAP" id="MF_01571">
    <property type="entry name" value="Pro_tRNA_synth_type3"/>
    <property type="match status" value="1"/>
</dbReference>
<evidence type="ECO:0000256" key="5">
    <source>
        <dbReference type="ARBA" id="ARBA00022741"/>
    </source>
</evidence>
<dbReference type="Gene3D" id="3.30.110.30">
    <property type="entry name" value="C-terminal domain of ProRS"/>
    <property type="match status" value="1"/>
</dbReference>
<reference evidence="13 14" key="1">
    <citation type="submission" date="2016-11" db="EMBL/GenBank/DDBJ databases">
        <authorList>
            <person name="Jaros S."/>
            <person name="Januszkiewicz K."/>
            <person name="Wedrychowicz H."/>
        </authorList>
    </citation>
    <scope>NUCLEOTIDE SEQUENCE [LARGE SCALE GENOMIC DNA]</scope>
    <source>
        <strain evidence="13 14">DSM 15212</strain>
    </source>
</reference>
<dbReference type="FunFam" id="3.40.50.800:FF:000005">
    <property type="entry name" value="bifunctional glutamate/proline--tRNA ligase"/>
    <property type="match status" value="1"/>
</dbReference>
<dbReference type="InterPro" id="IPR006195">
    <property type="entry name" value="aa-tRNA-synth_II"/>
</dbReference>
<dbReference type="GO" id="GO:0140096">
    <property type="term" value="F:catalytic activity, acting on a protein"/>
    <property type="evidence" value="ECO:0007669"/>
    <property type="project" value="UniProtKB-ARBA"/>
</dbReference>
<evidence type="ECO:0000256" key="2">
    <source>
        <dbReference type="ARBA" id="ARBA00011738"/>
    </source>
</evidence>
<keyword evidence="4 11" id="KW-0436">Ligase</keyword>
<dbReference type="SMART" id="SM00946">
    <property type="entry name" value="ProRS-C_1"/>
    <property type="match status" value="1"/>
</dbReference>
<evidence type="ECO:0000313" key="14">
    <source>
        <dbReference type="Proteomes" id="UP000184465"/>
    </source>
</evidence>
<dbReference type="GO" id="GO:0006433">
    <property type="term" value="P:prolyl-tRNA aminoacylation"/>
    <property type="evidence" value="ECO:0007669"/>
    <property type="project" value="UniProtKB-UniRule"/>
</dbReference>
<dbReference type="Pfam" id="PF09180">
    <property type="entry name" value="ProRS-C_1"/>
    <property type="match status" value="1"/>
</dbReference>
<dbReference type="Pfam" id="PF00587">
    <property type="entry name" value="tRNA-synt_2b"/>
    <property type="match status" value="1"/>
</dbReference>
<dbReference type="InterPro" id="IPR004154">
    <property type="entry name" value="Anticodon-bd"/>
</dbReference>
<dbReference type="InterPro" id="IPR002314">
    <property type="entry name" value="aa-tRNA-synt_IIb"/>
</dbReference>
<accession>A0A1M6N2Q6</accession>
<dbReference type="NCBIfam" id="TIGR00408">
    <property type="entry name" value="proS_fam_I"/>
    <property type="match status" value="1"/>
</dbReference>
<evidence type="ECO:0000256" key="1">
    <source>
        <dbReference type="ARBA" id="ARBA00004496"/>
    </source>
</evidence>
<comment type="catalytic activity">
    <reaction evidence="9 11">
        <text>tRNA(Pro) + L-proline + ATP = L-prolyl-tRNA(Pro) + AMP + diphosphate</text>
        <dbReference type="Rhea" id="RHEA:14305"/>
        <dbReference type="Rhea" id="RHEA-COMP:9700"/>
        <dbReference type="Rhea" id="RHEA-COMP:9702"/>
        <dbReference type="ChEBI" id="CHEBI:30616"/>
        <dbReference type="ChEBI" id="CHEBI:33019"/>
        <dbReference type="ChEBI" id="CHEBI:60039"/>
        <dbReference type="ChEBI" id="CHEBI:78442"/>
        <dbReference type="ChEBI" id="CHEBI:78532"/>
        <dbReference type="ChEBI" id="CHEBI:456215"/>
        <dbReference type="EC" id="6.1.1.15"/>
    </reaction>
</comment>
<dbReference type="FunFam" id="3.30.930.10:FF:000023">
    <property type="entry name" value="Proline--tRNA ligase"/>
    <property type="match status" value="1"/>
</dbReference>
<evidence type="ECO:0000256" key="9">
    <source>
        <dbReference type="ARBA" id="ARBA00047671"/>
    </source>
</evidence>